<feature type="region of interest" description="Disordered" evidence="1">
    <location>
        <begin position="592"/>
        <end position="649"/>
    </location>
</feature>
<gene>
    <name evidence="2" type="ORF">OH76DRAFT_1419890</name>
</gene>
<evidence type="ECO:0000256" key="1">
    <source>
        <dbReference type="SAM" id="MobiDB-lite"/>
    </source>
</evidence>
<reference evidence="2 3" key="1">
    <citation type="journal article" date="2018" name="Biotechnol. Biofuels">
        <title>Integrative visual omics of the white-rot fungus Polyporus brumalis exposes the biotechnological potential of its oxidative enzymes for delignifying raw plant biomass.</title>
        <authorList>
            <person name="Miyauchi S."/>
            <person name="Rancon A."/>
            <person name="Drula E."/>
            <person name="Hage H."/>
            <person name="Chaduli D."/>
            <person name="Favel A."/>
            <person name="Grisel S."/>
            <person name="Henrissat B."/>
            <person name="Herpoel-Gimbert I."/>
            <person name="Ruiz-Duenas F.J."/>
            <person name="Chevret D."/>
            <person name="Hainaut M."/>
            <person name="Lin J."/>
            <person name="Wang M."/>
            <person name="Pangilinan J."/>
            <person name="Lipzen A."/>
            <person name="Lesage-Meessen L."/>
            <person name="Navarro D."/>
            <person name="Riley R."/>
            <person name="Grigoriev I.V."/>
            <person name="Zhou S."/>
            <person name="Raouche S."/>
            <person name="Rosso M.N."/>
        </authorList>
    </citation>
    <scope>NUCLEOTIDE SEQUENCE [LARGE SCALE GENOMIC DNA]</scope>
    <source>
        <strain evidence="2 3">BRFM 1820</strain>
    </source>
</reference>
<feature type="region of interest" description="Disordered" evidence="1">
    <location>
        <begin position="210"/>
        <end position="284"/>
    </location>
</feature>
<feature type="region of interest" description="Disordered" evidence="1">
    <location>
        <begin position="671"/>
        <end position="693"/>
    </location>
</feature>
<keyword evidence="3" id="KW-1185">Reference proteome</keyword>
<feature type="compositionally biased region" description="Polar residues" evidence="1">
    <location>
        <begin position="597"/>
        <end position="622"/>
    </location>
</feature>
<feature type="compositionally biased region" description="Basic and acidic residues" evidence="1">
    <location>
        <begin position="627"/>
        <end position="636"/>
    </location>
</feature>
<organism evidence="2 3">
    <name type="scientific">Lentinus brumalis</name>
    <dbReference type="NCBI Taxonomy" id="2498619"/>
    <lineage>
        <taxon>Eukaryota</taxon>
        <taxon>Fungi</taxon>
        <taxon>Dikarya</taxon>
        <taxon>Basidiomycota</taxon>
        <taxon>Agaricomycotina</taxon>
        <taxon>Agaricomycetes</taxon>
        <taxon>Polyporales</taxon>
        <taxon>Polyporaceae</taxon>
        <taxon>Lentinus</taxon>
    </lineage>
</organism>
<proteinExistence type="predicted"/>
<sequence length="907" mass="99522">MHRHRAWCPRSNGCEGSEKDGILVANALEGVTQPCKVPERTTNHALSYSHLPDDSNIMDMTLPMPLGFQRVAPIYHDNTVAAEPALRYLASIFGVRWVRFTYGEFAAAMAGIGLFDDQDEGMLLGWQQPFPYNPAGLPLTTVVTRRVQAEGARIRMMGLKPTTVKTTMTAKKTKKAQMQARRLKLRMSTLRFNDDCPLLPAVHRRVLDAEQEHEDKLRNASNDVPRASPQRPAPVERCNLSLGSGAARARTGRSEQTSLRTRLLDPDLSPSVRCHNSANREEEMRPQTRLLLIDVACTARHIKIVNRREETSLKTSSPPPRPLTERGDESEDLVSSSSPSAAAVHTKSTKSNEETGPKSRLLVPDLSPSVLRSKCASTSEKTRLKSLSPPQSLPGFLRCKSATASGETGLSLSPPSDAARACTGVRRRVRRPRLLLLAFFRCRAHQEHEHERGDGPEEPASSSAPSHPRPPLQEHAQERRDESEDLVSSSSPSSAAVHIKSTKTNEETGPKSPPHPDTSNDETSAKTRIVASDLSPRVRRSTSMPRSQETSPQTSSPLLSLFAATHINGATSPRPQPLVIAVLRGKCANTSEETRLKSFSPQSLAGFKSASTSDETGLSLSPASDAARAHRREETSPKTSSPPRRPCGRLPALQWMEEMRPQRRLLVPDLTSAAPPSVPRCKRVKPRDETRSTTRLVPPVLPASLSGNLLIDPPRLRCTSGSMSDETRPKTRWLVPDLRPTILRIHSALLMDLSRVVLRCTSSYRNSETEEPGVHGAPGDASNEGGSKGVVAKVEETDTDMYQVERAWLQGVYARCKFGQKSFAATKDQGVNVQQDVYHDWGEGCQHRRAELPTIRKSGAHRIPVVLLRSTVLSDFRLHENAYKDVSSVSLHPCVPASSPSAGALPS</sequence>
<name>A0A371D3F7_9APHY</name>
<feature type="region of interest" description="Disordered" evidence="1">
    <location>
        <begin position="767"/>
        <end position="787"/>
    </location>
</feature>
<accession>A0A371D3F7</accession>
<dbReference type="Proteomes" id="UP000256964">
    <property type="component" value="Unassembled WGS sequence"/>
</dbReference>
<feature type="region of interest" description="Disordered" evidence="1">
    <location>
        <begin position="447"/>
        <end position="556"/>
    </location>
</feature>
<dbReference type="AlphaFoldDB" id="A0A371D3F7"/>
<dbReference type="EMBL" id="KZ857422">
    <property type="protein sequence ID" value="RDX47045.1"/>
    <property type="molecule type" value="Genomic_DNA"/>
</dbReference>
<dbReference type="OrthoDB" id="10687601at2759"/>
<evidence type="ECO:0000313" key="3">
    <source>
        <dbReference type="Proteomes" id="UP000256964"/>
    </source>
</evidence>
<evidence type="ECO:0000313" key="2">
    <source>
        <dbReference type="EMBL" id="RDX47045.1"/>
    </source>
</evidence>
<protein>
    <submittedName>
        <fullName evidence="2">Uncharacterized protein</fullName>
    </submittedName>
</protein>
<feature type="region of interest" description="Disordered" evidence="1">
    <location>
        <begin position="309"/>
        <end position="395"/>
    </location>
</feature>